<name>A0AAT9P805_9STAP</name>
<keyword evidence="1" id="KW-1133">Transmembrane helix</keyword>
<keyword evidence="2" id="KW-0614">Plasmid</keyword>
<feature type="transmembrane region" description="Helical" evidence="1">
    <location>
        <begin position="12"/>
        <end position="30"/>
    </location>
</feature>
<feature type="transmembrane region" description="Helical" evidence="1">
    <location>
        <begin position="51"/>
        <end position="75"/>
    </location>
</feature>
<gene>
    <name evidence="2" type="ORF">KYI10_11735</name>
</gene>
<dbReference type="AlphaFoldDB" id="A0AAT9P805"/>
<evidence type="ECO:0008006" key="3">
    <source>
        <dbReference type="Google" id="ProtNLM"/>
    </source>
</evidence>
<organism evidence="2">
    <name type="scientific">Macrococcus psychrotolerans</name>
    <dbReference type="NCBI Taxonomy" id="3039389"/>
    <lineage>
        <taxon>Bacteria</taxon>
        <taxon>Bacillati</taxon>
        <taxon>Bacillota</taxon>
        <taxon>Bacilli</taxon>
        <taxon>Bacillales</taxon>
        <taxon>Staphylococcaceae</taxon>
        <taxon>Macrococcus</taxon>
    </lineage>
</organism>
<dbReference type="EMBL" id="CP079956">
    <property type="protein sequence ID" value="QYA34063.1"/>
    <property type="molecule type" value="Genomic_DNA"/>
</dbReference>
<evidence type="ECO:0000256" key="1">
    <source>
        <dbReference type="SAM" id="Phobius"/>
    </source>
</evidence>
<protein>
    <recommendedName>
        <fullName evidence="3">DUF4190 domain-containing protein</fullName>
    </recommendedName>
</protein>
<reference evidence="2" key="1">
    <citation type="submission" date="2024-06" db="EMBL/GenBank/DDBJ databases">
        <title>Prevalence and characterization of methicillin-resistant Macrococcus spp. in food producing animals and meat in Switzerland in 2019.</title>
        <authorList>
            <person name="Keller J.E."/>
            <person name="Schwendener S."/>
            <person name="Neuenschwander J."/>
            <person name="Overesch G."/>
            <person name="Perreten V."/>
        </authorList>
    </citation>
    <scope>NUCLEOTIDE SEQUENCE</scope>
    <source>
        <strain evidence="2">19Msa1099</strain>
        <plasmid evidence="2">p19Msa1047_11</plasmid>
    </source>
</reference>
<geneLocation type="plasmid" evidence="2">
    <name>p19Msa1047_11</name>
</geneLocation>
<sequence>MDTLTETLQALSPSMKLLLSAVIGIAGLFFGAKTGIKAQAAFSDKNISEGLLFLALTLVIFAIGIILFVMIWGIAQNTGNDFNSEFGFILPFLNQ</sequence>
<proteinExistence type="predicted"/>
<keyword evidence="1" id="KW-0472">Membrane</keyword>
<accession>A0AAT9P805</accession>
<evidence type="ECO:0000313" key="2">
    <source>
        <dbReference type="EMBL" id="QYA34063.1"/>
    </source>
</evidence>
<keyword evidence="1" id="KW-0812">Transmembrane</keyword>